<evidence type="ECO:0000313" key="1">
    <source>
        <dbReference type="EMBL" id="TCP64656.1"/>
    </source>
</evidence>
<dbReference type="Proteomes" id="UP000294813">
    <property type="component" value="Unassembled WGS sequence"/>
</dbReference>
<gene>
    <name evidence="1" type="ORF">EDD73_1089</name>
</gene>
<organism evidence="1 2">
    <name type="scientific">Heliophilum fasciatum</name>
    <dbReference type="NCBI Taxonomy" id="35700"/>
    <lineage>
        <taxon>Bacteria</taxon>
        <taxon>Bacillati</taxon>
        <taxon>Bacillota</taxon>
        <taxon>Clostridia</taxon>
        <taxon>Eubacteriales</taxon>
        <taxon>Heliobacteriaceae</taxon>
        <taxon>Heliophilum</taxon>
    </lineage>
</organism>
<reference evidence="1 2" key="1">
    <citation type="submission" date="2019-03" db="EMBL/GenBank/DDBJ databases">
        <title>Genomic Encyclopedia of Type Strains, Phase IV (KMG-IV): sequencing the most valuable type-strain genomes for metagenomic binning, comparative biology and taxonomic classification.</title>
        <authorList>
            <person name="Goeker M."/>
        </authorList>
    </citation>
    <scope>NUCLEOTIDE SEQUENCE [LARGE SCALE GENOMIC DNA]</scope>
    <source>
        <strain evidence="1 2">DSM 11170</strain>
    </source>
</reference>
<dbReference type="OrthoDB" id="1980949at2"/>
<protein>
    <submittedName>
        <fullName evidence="1">Uncharacterized protein</fullName>
    </submittedName>
</protein>
<comment type="caution">
    <text evidence="1">The sequence shown here is derived from an EMBL/GenBank/DDBJ whole genome shotgun (WGS) entry which is preliminary data.</text>
</comment>
<evidence type="ECO:0000313" key="2">
    <source>
        <dbReference type="Proteomes" id="UP000294813"/>
    </source>
</evidence>
<dbReference type="EMBL" id="SLXT01000008">
    <property type="protein sequence ID" value="TCP64656.1"/>
    <property type="molecule type" value="Genomic_DNA"/>
</dbReference>
<name>A0A4V2SX25_9FIRM</name>
<sequence length="310" mass="35703">MVCYNQSKRYCKEGWFIESDVRIPQQHKDISLRSMSMTFRGEILPFFGLTLPKVVDAVSTQAPLIEVKNRDMDVVLALEDNTLLHMEFESGEPTMDDQIRYAYYDLKLFADRKQSIHRIVIYAAGVQKSPEPLHIGSLSTHQHVIHLSRHFEGERELEQMLVKIRRHQRLDAQDKLRIMLLPMMFERPSDRSRAAWTVTEALDTEKTDDAMYLIGTMLAANYSNILAPEKDKILEVLRMAQIFEELYRHFEEKGMAKGMEKGMEKGIEKTAIAALKKGATASFVSEITGLPIEKVKELEEQTKQPVETNL</sequence>
<accession>A0A4V2SX25</accession>
<proteinExistence type="predicted"/>
<dbReference type="RefSeq" id="WP_131918802.1">
    <property type="nucleotide sequence ID" value="NZ_JAOQNU010000008.1"/>
</dbReference>
<keyword evidence="2" id="KW-1185">Reference proteome</keyword>
<dbReference type="AlphaFoldDB" id="A0A4V2SX25"/>